<dbReference type="AlphaFoldDB" id="A0A1H3PIG2"/>
<dbReference type="GO" id="GO:0006644">
    <property type="term" value="P:phospholipid metabolic process"/>
    <property type="evidence" value="ECO:0007669"/>
    <property type="project" value="InterPro"/>
</dbReference>
<dbReference type="EMBL" id="FNON01000008">
    <property type="protein sequence ID" value="SDZ00894.1"/>
    <property type="molecule type" value="Genomic_DNA"/>
</dbReference>
<gene>
    <name evidence="1" type="ORF">SAMN05421504_108233</name>
</gene>
<dbReference type="GO" id="GO:0004623">
    <property type="term" value="F:phospholipase A2 activity"/>
    <property type="evidence" value="ECO:0007669"/>
    <property type="project" value="InterPro"/>
</dbReference>
<proteinExistence type="predicted"/>
<dbReference type="InterPro" id="IPR036444">
    <property type="entry name" value="PLipase_A2_dom_sf"/>
</dbReference>
<evidence type="ECO:0000313" key="2">
    <source>
        <dbReference type="Proteomes" id="UP000199515"/>
    </source>
</evidence>
<dbReference type="InterPro" id="IPR015141">
    <property type="entry name" value="PLipase_A2_prok/fun"/>
</dbReference>
<sequence>MLMGFGAEMASAAPVETAAPTVRIMTDGCTNVPDSFFGANFKPACDTHDRCYSRSSTTSRLNCDKRLFTDLKKACTSKFGKFNPLRYECVRMAGVYYVGVRELGRSHYHGKGDPS</sequence>
<dbReference type="Gene3D" id="1.20.90.10">
    <property type="entry name" value="Phospholipase A2 domain"/>
    <property type="match status" value="1"/>
</dbReference>
<keyword evidence="2" id="KW-1185">Reference proteome</keyword>
<dbReference type="STRING" id="589385.SAMN05421504_108233"/>
<evidence type="ECO:0000313" key="1">
    <source>
        <dbReference type="EMBL" id="SDZ00894.1"/>
    </source>
</evidence>
<dbReference type="Pfam" id="PF09056">
    <property type="entry name" value="Phospholip_A2_3"/>
    <property type="match status" value="1"/>
</dbReference>
<dbReference type="Proteomes" id="UP000199515">
    <property type="component" value="Unassembled WGS sequence"/>
</dbReference>
<protein>
    <submittedName>
        <fullName evidence="1">Phospholipase A2</fullName>
    </submittedName>
</protein>
<dbReference type="SUPFAM" id="SSF48619">
    <property type="entry name" value="Phospholipase A2, PLA2"/>
    <property type="match status" value="1"/>
</dbReference>
<name>A0A1H3PIG2_9PSEU</name>
<reference evidence="1 2" key="1">
    <citation type="submission" date="2016-10" db="EMBL/GenBank/DDBJ databases">
        <authorList>
            <person name="de Groot N.N."/>
        </authorList>
    </citation>
    <scope>NUCLEOTIDE SEQUENCE [LARGE SCALE GENOMIC DNA]</scope>
    <source>
        <strain evidence="1 2">CPCC 202699</strain>
    </source>
</reference>
<organism evidence="1 2">
    <name type="scientific">Amycolatopsis xylanica</name>
    <dbReference type="NCBI Taxonomy" id="589385"/>
    <lineage>
        <taxon>Bacteria</taxon>
        <taxon>Bacillati</taxon>
        <taxon>Actinomycetota</taxon>
        <taxon>Actinomycetes</taxon>
        <taxon>Pseudonocardiales</taxon>
        <taxon>Pseudonocardiaceae</taxon>
        <taxon>Amycolatopsis</taxon>
    </lineage>
</organism>
<dbReference type="GO" id="GO:0050482">
    <property type="term" value="P:arachidonate secretion"/>
    <property type="evidence" value="ECO:0007669"/>
    <property type="project" value="InterPro"/>
</dbReference>
<accession>A0A1H3PIG2</accession>